<evidence type="ECO:0000313" key="2">
    <source>
        <dbReference type="Proteomes" id="UP000031516"/>
    </source>
</evidence>
<name>A0A0A8L0N4_9SACH</name>
<protein>
    <submittedName>
        <fullName evidence="1">WGS project CCBQ000000000 data, contig 00041</fullName>
    </submittedName>
</protein>
<reference evidence="1 2" key="1">
    <citation type="submission" date="2014-03" db="EMBL/GenBank/DDBJ databases">
        <title>The genome of Kluyveromyces dobzhanskii.</title>
        <authorList>
            <person name="Nystedt B."/>
            <person name="Astrom S."/>
        </authorList>
    </citation>
    <scope>NUCLEOTIDE SEQUENCE [LARGE SCALE GENOMIC DNA]</scope>
    <source>
        <strain evidence="1 2">CBS 2104</strain>
    </source>
</reference>
<keyword evidence="2" id="KW-1185">Reference proteome</keyword>
<accession>A0A0A8L0N4</accession>
<sequence>MTQTAKESAKQLVRLLEKFPKERVKHLVSFKEAQLDRFRPVAGLETAGSSEQSKPSIAEIKDIINRTSGPLGLKKDLLKKVQEALPEEQFSETQIQEQIKSLNALMSDKYKNYYAVGDKLYKPAGNPVYYQRLNDEIEGKGKETIFTAMRTVVFGK</sequence>
<dbReference type="PANTHER" id="PTHR28250:SF1">
    <property type="entry name" value="CYTOCHROME B PRE-MRNA-PROCESSING PROTEIN 6"/>
    <property type="match status" value="1"/>
</dbReference>
<gene>
    <name evidence="1" type="ORF">KLDO_g768</name>
</gene>
<dbReference type="Pfam" id="PF20180">
    <property type="entry name" value="UQCC2_CBP6"/>
    <property type="match status" value="1"/>
</dbReference>
<dbReference type="Proteomes" id="UP000031516">
    <property type="component" value="Unassembled WGS sequence"/>
</dbReference>
<dbReference type="GO" id="GO:0061671">
    <property type="term" value="C:Cbp3p-Cbp6 complex"/>
    <property type="evidence" value="ECO:0007669"/>
    <property type="project" value="InterPro"/>
</dbReference>
<dbReference type="OrthoDB" id="2107880at2759"/>
<dbReference type="PANTHER" id="PTHR28250">
    <property type="entry name" value="CYTOCHROME B PRE-MRNA-PROCESSING PROTEIN 6"/>
    <property type="match status" value="1"/>
</dbReference>
<proteinExistence type="predicted"/>
<comment type="caution">
    <text evidence="1">The sequence shown here is derived from an EMBL/GenBank/DDBJ whole genome shotgun (WGS) entry which is preliminary data.</text>
</comment>
<dbReference type="GO" id="GO:0034551">
    <property type="term" value="P:mitochondrial respiratory chain complex III assembly"/>
    <property type="evidence" value="ECO:0007669"/>
    <property type="project" value="TreeGrafter"/>
</dbReference>
<dbReference type="AlphaFoldDB" id="A0A0A8L0N4"/>
<evidence type="ECO:0000313" key="1">
    <source>
        <dbReference type="EMBL" id="CDO92448.1"/>
    </source>
</evidence>
<organism evidence="1 2">
    <name type="scientific">Kluyveromyces dobzhanskii CBS 2104</name>
    <dbReference type="NCBI Taxonomy" id="1427455"/>
    <lineage>
        <taxon>Eukaryota</taxon>
        <taxon>Fungi</taxon>
        <taxon>Dikarya</taxon>
        <taxon>Ascomycota</taxon>
        <taxon>Saccharomycotina</taxon>
        <taxon>Saccharomycetes</taxon>
        <taxon>Saccharomycetales</taxon>
        <taxon>Saccharomycetaceae</taxon>
        <taxon>Kluyveromyces</taxon>
    </lineage>
</organism>
<dbReference type="GO" id="GO:0043022">
    <property type="term" value="F:ribosome binding"/>
    <property type="evidence" value="ECO:0007669"/>
    <property type="project" value="InterPro"/>
</dbReference>
<dbReference type="EMBL" id="CCBQ010000013">
    <property type="protein sequence ID" value="CDO92448.1"/>
    <property type="molecule type" value="Genomic_DNA"/>
</dbReference>
<dbReference type="InterPro" id="IPR037653">
    <property type="entry name" value="Cbp6"/>
</dbReference>